<name>A0AAV6NVT5_9ROSI</name>
<gene>
    <name evidence="1" type="ORF">SDJN03_07188</name>
</gene>
<accession>A0AAV6NVT5</accession>
<protein>
    <submittedName>
        <fullName evidence="1">Uncharacterized protein</fullName>
    </submittedName>
</protein>
<dbReference type="AlphaFoldDB" id="A0AAV6NVT5"/>
<reference evidence="1 2" key="1">
    <citation type="journal article" date="2021" name="Hortic Res">
        <title>The domestication of Cucurbita argyrosperma as revealed by the genome of its wild relative.</title>
        <authorList>
            <person name="Barrera-Redondo J."/>
            <person name="Sanchez-de la Vega G."/>
            <person name="Aguirre-Liguori J.A."/>
            <person name="Castellanos-Morales G."/>
            <person name="Gutierrez-Guerrero Y.T."/>
            <person name="Aguirre-Dugua X."/>
            <person name="Aguirre-Planter E."/>
            <person name="Tenaillon M.I."/>
            <person name="Lira-Saade R."/>
            <person name="Eguiarte L.E."/>
        </authorList>
    </citation>
    <scope>NUCLEOTIDE SEQUENCE [LARGE SCALE GENOMIC DNA]</scope>
    <source>
        <strain evidence="1">JBR-2021</strain>
    </source>
</reference>
<comment type="caution">
    <text evidence="1">The sequence shown here is derived from an EMBL/GenBank/DDBJ whole genome shotgun (WGS) entry which is preliminary data.</text>
</comment>
<proteinExistence type="predicted"/>
<dbReference type="EMBL" id="JAGKQH010000004">
    <property type="protein sequence ID" value="KAG6601955.1"/>
    <property type="molecule type" value="Genomic_DNA"/>
</dbReference>
<keyword evidence="2" id="KW-1185">Reference proteome</keyword>
<organism evidence="1 2">
    <name type="scientific">Cucurbita argyrosperma subsp. sororia</name>
    <dbReference type="NCBI Taxonomy" id="37648"/>
    <lineage>
        <taxon>Eukaryota</taxon>
        <taxon>Viridiplantae</taxon>
        <taxon>Streptophyta</taxon>
        <taxon>Embryophyta</taxon>
        <taxon>Tracheophyta</taxon>
        <taxon>Spermatophyta</taxon>
        <taxon>Magnoliopsida</taxon>
        <taxon>eudicotyledons</taxon>
        <taxon>Gunneridae</taxon>
        <taxon>Pentapetalae</taxon>
        <taxon>rosids</taxon>
        <taxon>fabids</taxon>
        <taxon>Cucurbitales</taxon>
        <taxon>Cucurbitaceae</taxon>
        <taxon>Cucurbiteae</taxon>
        <taxon>Cucurbita</taxon>
    </lineage>
</organism>
<dbReference type="Proteomes" id="UP000685013">
    <property type="component" value="Chromosome 4"/>
</dbReference>
<sequence>MIFFFFSTEDHRPHFFYSQNQLNFFSAFVPPNFTEDDKVLRFSLILRHFSFTSVLYASLSADFPLNALNYLYHRAFLLLFLEREKAGQSYVNLRLIISFVIVQTYSPILS</sequence>
<evidence type="ECO:0000313" key="2">
    <source>
        <dbReference type="Proteomes" id="UP000685013"/>
    </source>
</evidence>
<evidence type="ECO:0000313" key="1">
    <source>
        <dbReference type="EMBL" id="KAG6601955.1"/>
    </source>
</evidence>
<feature type="non-terminal residue" evidence="1">
    <location>
        <position position="1"/>
    </location>
</feature>